<reference evidence="1 2" key="1">
    <citation type="submission" date="2009-10" db="EMBL/GenBank/DDBJ databases">
        <authorList>
            <person name="Weinstock G."/>
            <person name="Sodergren E."/>
            <person name="Clifton S."/>
            <person name="Fulton L."/>
            <person name="Fulton B."/>
            <person name="Courtney L."/>
            <person name="Fronick C."/>
            <person name="Harrison M."/>
            <person name="Strong C."/>
            <person name="Farmer C."/>
            <person name="Delahaunty K."/>
            <person name="Markovic C."/>
            <person name="Hall O."/>
            <person name="Minx P."/>
            <person name="Tomlinson C."/>
            <person name="Mitreva M."/>
            <person name="Nelson J."/>
            <person name="Hou S."/>
            <person name="Wollam A."/>
            <person name="Pepin K.H."/>
            <person name="Johnson M."/>
            <person name="Bhonagiri V."/>
            <person name="Nash W.E."/>
            <person name="Warren W."/>
            <person name="Chinwalla A."/>
            <person name="Mardis E.R."/>
            <person name="Wilson R.K."/>
        </authorList>
    </citation>
    <scope>NUCLEOTIDE SEQUENCE [LARGE SCALE GENOMIC DNA]</scope>
    <source>
        <strain evidence="1 2">ATCC 23970</strain>
    </source>
</reference>
<dbReference type="AlphaFoldDB" id="D0W7X0"/>
<dbReference type="Proteomes" id="UP000003843">
    <property type="component" value="Unassembled WGS sequence"/>
</dbReference>
<comment type="caution">
    <text evidence="1">The sequence shown here is derived from an EMBL/GenBank/DDBJ whole genome shotgun (WGS) entry which is preliminary data.</text>
</comment>
<evidence type="ECO:0000313" key="1">
    <source>
        <dbReference type="EMBL" id="EEZ76298.1"/>
    </source>
</evidence>
<gene>
    <name evidence="1" type="ORF">NEILACOT_03620</name>
</gene>
<dbReference type="EMBL" id="ACEQ02000006">
    <property type="protein sequence ID" value="EEZ76298.1"/>
    <property type="molecule type" value="Genomic_DNA"/>
</dbReference>
<evidence type="ECO:0000313" key="2">
    <source>
        <dbReference type="Proteomes" id="UP000003843"/>
    </source>
</evidence>
<protein>
    <submittedName>
        <fullName evidence="1">Uncharacterized protein</fullName>
    </submittedName>
</protein>
<sequence length="49" mass="5726">MQSNGWGKRDYKGFSPYRRRLDISECIMRIRIPAVKKCFKKSQCSADAV</sequence>
<organism evidence="1 2">
    <name type="scientific">Neisseria lactamica ATCC 23970</name>
    <dbReference type="NCBI Taxonomy" id="546265"/>
    <lineage>
        <taxon>Bacteria</taxon>
        <taxon>Pseudomonadati</taxon>
        <taxon>Pseudomonadota</taxon>
        <taxon>Betaproteobacteria</taxon>
        <taxon>Neisseriales</taxon>
        <taxon>Neisseriaceae</taxon>
        <taxon>Neisseria</taxon>
    </lineage>
</organism>
<name>D0W7X0_NEILA</name>
<proteinExistence type="predicted"/>
<accession>D0W7X0</accession>